<dbReference type="Proteomes" id="UP001501218">
    <property type="component" value="Unassembled WGS sequence"/>
</dbReference>
<dbReference type="InterPro" id="IPR011990">
    <property type="entry name" value="TPR-like_helical_dom_sf"/>
</dbReference>
<dbReference type="SUPFAM" id="SSF52540">
    <property type="entry name" value="P-loop containing nucleoside triphosphate hydrolases"/>
    <property type="match status" value="1"/>
</dbReference>
<dbReference type="Gene3D" id="1.25.40.10">
    <property type="entry name" value="Tetratricopeptide repeat domain"/>
    <property type="match status" value="1"/>
</dbReference>
<evidence type="ECO:0008006" key="4">
    <source>
        <dbReference type="Google" id="ProtNLM"/>
    </source>
</evidence>
<dbReference type="Gene3D" id="3.40.50.300">
    <property type="entry name" value="P-loop containing nucleotide triphosphate hydrolases"/>
    <property type="match status" value="1"/>
</dbReference>
<accession>A0ABN3FP91</accession>
<dbReference type="Pfam" id="PF13374">
    <property type="entry name" value="TPR_10"/>
    <property type="match status" value="1"/>
</dbReference>
<organism evidence="2 3">
    <name type="scientific">Saccharopolyspora halophila</name>
    <dbReference type="NCBI Taxonomy" id="405551"/>
    <lineage>
        <taxon>Bacteria</taxon>
        <taxon>Bacillati</taxon>
        <taxon>Actinomycetota</taxon>
        <taxon>Actinomycetes</taxon>
        <taxon>Pseudonocardiales</taxon>
        <taxon>Pseudonocardiaceae</taxon>
        <taxon>Saccharopolyspora</taxon>
    </lineage>
</organism>
<dbReference type="EMBL" id="BAAARA010000002">
    <property type="protein sequence ID" value="GAA2334674.1"/>
    <property type="molecule type" value="Genomic_DNA"/>
</dbReference>
<name>A0ABN3FP91_9PSEU</name>
<dbReference type="InterPro" id="IPR027417">
    <property type="entry name" value="P-loop_NTPase"/>
</dbReference>
<evidence type="ECO:0000256" key="1">
    <source>
        <dbReference type="PROSITE-ProRule" id="PRU00339"/>
    </source>
</evidence>
<evidence type="ECO:0000313" key="2">
    <source>
        <dbReference type="EMBL" id="GAA2334674.1"/>
    </source>
</evidence>
<proteinExistence type="predicted"/>
<dbReference type="PANTHER" id="PTHR47691:SF3">
    <property type="entry name" value="HTH-TYPE TRANSCRIPTIONAL REGULATOR RV0890C-RELATED"/>
    <property type="match status" value="1"/>
</dbReference>
<gene>
    <name evidence="2" type="ORF">GCM10009854_08010</name>
</gene>
<evidence type="ECO:0000313" key="3">
    <source>
        <dbReference type="Proteomes" id="UP001501218"/>
    </source>
</evidence>
<feature type="repeat" description="TPR" evidence="1">
    <location>
        <begin position="548"/>
        <end position="581"/>
    </location>
</feature>
<dbReference type="Pfam" id="PF13424">
    <property type="entry name" value="TPR_12"/>
    <property type="match status" value="1"/>
</dbReference>
<dbReference type="PROSITE" id="PS50005">
    <property type="entry name" value="TPR"/>
    <property type="match status" value="1"/>
</dbReference>
<dbReference type="PANTHER" id="PTHR47691">
    <property type="entry name" value="REGULATOR-RELATED"/>
    <property type="match status" value="1"/>
</dbReference>
<protein>
    <recommendedName>
        <fullName evidence="4">NB-ARC domain-containing protein</fullName>
    </recommendedName>
</protein>
<dbReference type="SMART" id="SM00028">
    <property type="entry name" value="TPR"/>
    <property type="match status" value="4"/>
</dbReference>
<dbReference type="PRINTS" id="PR00364">
    <property type="entry name" value="DISEASERSIST"/>
</dbReference>
<keyword evidence="1" id="KW-0802">TPR repeat</keyword>
<sequence length="719" mass="78205">MLISDGLGESVVERQHAVGNEVDASVQGIVVQTGSITGDVHFRGGTAGEAAPRQLPSATPHFVNRLVEQDALTTLLSGPRAEGAVLMSTIDGTAGVGKSTLAVNWAHRVRERFPDGELYVNLRGFDPVAEPMTPNEALGFFLAALGVAADRIPAGDDARAAMFRTLVHDKRMLVLLDNARDAAQIRPLLPAARDALVLVASRNRLDELVVREAANRMSLDVLDDAESRELLAHYLGEDALAGDPEAVGELIRHCAGLPLALGVVAVRAVEFDCPLSELVEELSGERERLDALDSAGETGVRAVFSWSYRSLSAEAARLFRLMGLPTGADIGADALAALADRTKRDLRRPLAELLRANLVEQHERGRYRFHDLLRAYAAECAATDERESDRQDTVRRLLDFYLRTSARADYARAGGDSRGFVVDLPDSSIEGLVFGTDAEALAWWDAERHNMRAATLQARSFGLNEYVWQLPRSLMFFFHLRGYADDWIEAYTCAIESARFLGNDYATAYLLFEMSVAHYDRGDVDSSESYAAQSLPYFEAAGDTHGKTEALIGVGVMRVERGDLEDAVKPLETAVSIGQERRDLYTQGASLNGLGLLKAKLGLFGAAHAHFEQALRAYREVGENVGEGFVLHHIADTHRTSGNLEASIEAYRRAAELRLEIDHRPGAAASLRNLGNARHESGDLTGAREALQAALGLYEEIDPDTAAAVLDEIEVLPTS</sequence>
<dbReference type="SUPFAM" id="SSF48452">
    <property type="entry name" value="TPR-like"/>
    <property type="match status" value="2"/>
</dbReference>
<keyword evidence="3" id="KW-1185">Reference proteome</keyword>
<reference evidence="2 3" key="1">
    <citation type="journal article" date="2019" name="Int. J. Syst. Evol. Microbiol.">
        <title>The Global Catalogue of Microorganisms (GCM) 10K type strain sequencing project: providing services to taxonomists for standard genome sequencing and annotation.</title>
        <authorList>
            <consortium name="The Broad Institute Genomics Platform"/>
            <consortium name="The Broad Institute Genome Sequencing Center for Infectious Disease"/>
            <person name="Wu L."/>
            <person name="Ma J."/>
        </authorList>
    </citation>
    <scope>NUCLEOTIDE SEQUENCE [LARGE SCALE GENOMIC DNA]</scope>
    <source>
        <strain evidence="2 3">JCM 16221</strain>
    </source>
</reference>
<comment type="caution">
    <text evidence="2">The sequence shown here is derived from an EMBL/GenBank/DDBJ whole genome shotgun (WGS) entry which is preliminary data.</text>
</comment>
<dbReference type="InterPro" id="IPR019734">
    <property type="entry name" value="TPR_rpt"/>
</dbReference>